<feature type="domain" description="Luciferase-like" evidence="5">
    <location>
        <begin position="19"/>
        <end position="329"/>
    </location>
</feature>
<gene>
    <name evidence="6" type="ORF">Lqui_2231</name>
</gene>
<dbReference type="SUPFAM" id="SSF51679">
    <property type="entry name" value="Bacterial luciferase-like"/>
    <property type="match status" value="1"/>
</dbReference>
<dbReference type="Pfam" id="PF00296">
    <property type="entry name" value="Bac_luciferase"/>
    <property type="match status" value="1"/>
</dbReference>
<dbReference type="Proteomes" id="UP000054618">
    <property type="component" value="Unassembled WGS sequence"/>
</dbReference>
<keyword evidence="1" id="KW-0285">Flavoprotein</keyword>
<protein>
    <submittedName>
        <fullName evidence="6">Luciferase-like monooxygenase</fullName>
    </submittedName>
</protein>
<dbReference type="PATRIC" id="fig|45073.5.peg.2356"/>
<dbReference type="InterPro" id="IPR050172">
    <property type="entry name" value="SsuD_RutA_monooxygenase"/>
</dbReference>
<evidence type="ECO:0000313" key="6">
    <source>
        <dbReference type="EMBL" id="KTD47967.1"/>
    </source>
</evidence>
<evidence type="ECO:0000313" key="7">
    <source>
        <dbReference type="Proteomes" id="UP000054618"/>
    </source>
</evidence>
<keyword evidence="2" id="KW-0288">FMN</keyword>
<dbReference type="RefSeq" id="WP_058508318.1">
    <property type="nucleotide sequence ID" value="NZ_CAAAIK010000009.1"/>
</dbReference>
<dbReference type="GO" id="GO:0046306">
    <property type="term" value="P:alkanesulfonate catabolic process"/>
    <property type="evidence" value="ECO:0007669"/>
    <property type="project" value="TreeGrafter"/>
</dbReference>
<dbReference type="STRING" id="45073.Lqui_2231"/>
<evidence type="ECO:0000256" key="4">
    <source>
        <dbReference type="ARBA" id="ARBA00023033"/>
    </source>
</evidence>
<keyword evidence="3" id="KW-0560">Oxidoreductase</keyword>
<dbReference type="GO" id="GO:0008726">
    <property type="term" value="F:alkanesulfonate monooxygenase activity"/>
    <property type="evidence" value="ECO:0007669"/>
    <property type="project" value="TreeGrafter"/>
</dbReference>
<evidence type="ECO:0000256" key="1">
    <source>
        <dbReference type="ARBA" id="ARBA00022630"/>
    </source>
</evidence>
<name>A0A0W0XU46_9GAMM</name>
<evidence type="ECO:0000259" key="5">
    <source>
        <dbReference type="Pfam" id="PF00296"/>
    </source>
</evidence>
<reference evidence="6 7" key="1">
    <citation type="submission" date="2015-11" db="EMBL/GenBank/DDBJ databases">
        <title>Genomic analysis of 38 Legionella species identifies large and diverse effector repertoires.</title>
        <authorList>
            <person name="Burstein D."/>
            <person name="Amaro F."/>
            <person name="Zusman T."/>
            <person name="Lifshitz Z."/>
            <person name="Cohen O."/>
            <person name="Gilbert J.A."/>
            <person name="Pupko T."/>
            <person name="Shuman H.A."/>
            <person name="Segal G."/>
        </authorList>
    </citation>
    <scope>NUCLEOTIDE SEQUENCE [LARGE SCALE GENOMIC DNA]</scope>
    <source>
        <strain evidence="6 7">CDC#1442-AUS-E</strain>
    </source>
</reference>
<evidence type="ECO:0000256" key="3">
    <source>
        <dbReference type="ARBA" id="ARBA00023002"/>
    </source>
</evidence>
<evidence type="ECO:0000256" key="2">
    <source>
        <dbReference type="ARBA" id="ARBA00022643"/>
    </source>
</evidence>
<proteinExistence type="predicted"/>
<accession>A0A0W0XU46</accession>
<dbReference type="PANTHER" id="PTHR42847:SF4">
    <property type="entry name" value="ALKANESULFONATE MONOOXYGENASE-RELATED"/>
    <property type="match status" value="1"/>
</dbReference>
<dbReference type="InterPro" id="IPR036661">
    <property type="entry name" value="Luciferase-like_sf"/>
</dbReference>
<dbReference type="InterPro" id="IPR011251">
    <property type="entry name" value="Luciferase-like_dom"/>
</dbReference>
<comment type="caution">
    <text evidence="6">The sequence shown here is derived from an EMBL/GenBank/DDBJ whole genome shotgun (WGS) entry which is preliminary data.</text>
</comment>
<dbReference type="Gene3D" id="3.20.20.30">
    <property type="entry name" value="Luciferase-like domain"/>
    <property type="match status" value="1"/>
</dbReference>
<keyword evidence="4 6" id="KW-0503">Monooxygenase</keyword>
<dbReference type="PANTHER" id="PTHR42847">
    <property type="entry name" value="ALKANESULFONATE MONOOXYGENASE"/>
    <property type="match status" value="1"/>
</dbReference>
<dbReference type="EMBL" id="LNYS01000018">
    <property type="protein sequence ID" value="KTD47967.1"/>
    <property type="molecule type" value="Genomic_DNA"/>
</dbReference>
<sequence length="367" mass="41376">MSIYKNSFGLPSDTHGKDIGVFLPMGNGGWILSKNKPELDGSYELNKQIALMTEKLDFDFVMSMAKYRGYGGETRHWNDTLDATLLAAAIAAITSRVKVWTTIHTLLQNPAVAAKIITTLDKISNGRAGLNIVTGSYKDEFAQMGAWLDDVNHDQRYDLATEWIQAIKALWREESVTMKGKYFTLIDCQSGPKPEKQPFLICAGISPQGMNFTINETDAIFLSGKTDEDLAKISLSVKEHAEQKNRYMRTYIQMTLIMDETDAKAQARARYYSEGLDEGALNGMLKAYGLLDKEIGKENDYVKAARTGFLSMRIAGSTQTIRERILEIFDRTHIDGMMIIFPDYLHDIPIFAKEILPEIRRKYSHAI</sequence>
<keyword evidence="7" id="KW-1185">Reference proteome</keyword>
<dbReference type="OrthoDB" id="9814695at2"/>
<organism evidence="6 7">
    <name type="scientific">Legionella quinlivanii</name>
    <dbReference type="NCBI Taxonomy" id="45073"/>
    <lineage>
        <taxon>Bacteria</taxon>
        <taxon>Pseudomonadati</taxon>
        <taxon>Pseudomonadota</taxon>
        <taxon>Gammaproteobacteria</taxon>
        <taxon>Legionellales</taxon>
        <taxon>Legionellaceae</taxon>
        <taxon>Legionella</taxon>
    </lineage>
</organism>
<dbReference type="AlphaFoldDB" id="A0A0W0XU46"/>